<sequence>MGAVLETGQYSDMTFLVRDASKPLLAEDSTADQNGSNCLRAHRVVLASRCDWFRRALTSGMKESIERTIHVYDTDKESFQEFLKFIYTGHLETESKSLENLVELMALSDQYEVDNLKAICEQTLVKHFRKDNIFEILILADRFNAKKLK</sequence>
<dbReference type="InterPro" id="IPR000210">
    <property type="entry name" value="BTB/POZ_dom"/>
</dbReference>
<organism evidence="1 2">
    <name type="scientific">Paramuricea clavata</name>
    <name type="common">Red gorgonian</name>
    <name type="synonym">Violescent sea-whip</name>
    <dbReference type="NCBI Taxonomy" id="317549"/>
    <lineage>
        <taxon>Eukaryota</taxon>
        <taxon>Metazoa</taxon>
        <taxon>Cnidaria</taxon>
        <taxon>Anthozoa</taxon>
        <taxon>Octocorallia</taxon>
        <taxon>Malacalcyonacea</taxon>
        <taxon>Plexauridae</taxon>
        <taxon>Paramuricea</taxon>
    </lineage>
</organism>
<dbReference type="SMART" id="SM00225">
    <property type="entry name" value="BTB"/>
    <property type="match status" value="1"/>
</dbReference>
<dbReference type="OrthoDB" id="684045at2759"/>
<evidence type="ECO:0000313" key="1">
    <source>
        <dbReference type="EMBL" id="CAB4024665.1"/>
    </source>
</evidence>
<reference evidence="1" key="1">
    <citation type="submission" date="2020-04" db="EMBL/GenBank/DDBJ databases">
        <authorList>
            <person name="Alioto T."/>
            <person name="Alioto T."/>
            <person name="Gomez Garrido J."/>
        </authorList>
    </citation>
    <scope>NUCLEOTIDE SEQUENCE</scope>
    <source>
        <strain evidence="1">A484AB</strain>
    </source>
</reference>
<dbReference type="SUPFAM" id="SSF54695">
    <property type="entry name" value="POZ domain"/>
    <property type="match status" value="1"/>
</dbReference>
<dbReference type="PROSITE" id="PS50097">
    <property type="entry name" value="BTB"/>
    <property type="match status" value="1"/>
</dbReference>
<comment type="caution">
    <text evidence="1">The sequence shown here is derived from an EMBL/GenBank/DDBJ whole genome shotgun (WGS) entry which is preliminary data.</text>
</comment>
<proteinExistence type="predicted"/>
<dbReference type="Proteomes" id="UP001152795">
    <property type="component" value="Unassembled WGS sequence"/>
</dbReference>
<dbReference type="Gene3D" id="3.30.710.10">
    <property type="entry name" value="Potassium Channel Kv1.1, Chain A"/>
    <property type="match status" value="1"/>
</dbReference>
<gene>
    <name evidence="1" type="ORF">PACLA_8A022681</name>
</gene>
<dbReference type="AlphaFoldDB" id="A0A6S7IYS7"/>
<dbReference type="PANTHER" id="PTHR24413">
    <property type="entry name" value="SPECKLE-TYPE POZ PROTEIN"/>
    <property type="match status" value="1"/>
</dbReference>
<evidence type="ECO:0000313" key="2">
    <source>
        <dbReference type="Proteomes" id="UP001152795"/>
    </source>
</evidence>
<dbReference type="InterPro" id="IPR011333">
    <property type="entry name" value="SKP1/BTB/POZ_sf"/>
</dbReference>
<keyword evidence="2" id="KW-1185">Reference proteome</keyword>
<protein>
    <submittedName>
        <fullName evidence="1">Kelch repeat and BTB domain-containing 4</fullName>
    </submittedName>
</protein>
<dbReference type="Pfam" id="PF00651">
    <property type="entry name" value="BTB"/>
    <property type="match status" value="1"/>
</dbReference>
<feature type="non-terminal residue" evidence="1">
    <location>
        <position position="149"/>
    </location>
</feature>
<dbReference type="EMBL" id="CACRXK020013160">
    <property type="protein sequence ID" value="CAB4024665.1"/>
    <property type="molecule type" value="Genomic_DNA"/>
</dbReference>
<name>A0A6S7IYS7_PARCT</name>
<accession>A0A6S7IYS7</accession>